<dbReference type="CDD" id="cd05466">
    <property type="entry name" value="PBP2_LTTR_substrate"/>
    <property type="match status" value="1"/>
</dbReference>
<dbReference type="GO" id="GO:0003677">
    <property type="term" value="F:DNA binding"/>
    <property type="evidence" value="ECO:0007669"/>
    <property type="project" value="UniProtKB-KW"/>
</dbReference>
<dbReference type="PANTHER" id="PTHR30419">
    <property type="entry name" value="HTH-TYPE TRANSCRIPTIONAL REGULATOR YBHD"/>
    <property type="match status" value="1"/>
</dbReference>
<gene>
    <name evidence="6" type="ORF">D3H35_08860</name>
</gene>
<evidence type="ECO:0000313" key="7">
    <source>
        <dbReference type="Proteomes" id="UP000266340"/>
    </source>
</evidence>
<evidence type="ECO:0000256" key="4">
    <source>
        <dbReference type="ARBA" id="ARBA00023163"/>
    </source>
</evidence>
<feature type="domain" description="HTH lysR-type" evidence="5">
    <location>
        <begin position="21"/>
        <end position="76"/>
    </location>
</feature>
<dbReference type="GO" id="GO:0005829">
    <property type="term" value="C:cytosol"/>
    <property type="evidence" value="ECO:0007669"/>
    <property type="project" value="TreeGrafter"/>
</dbReference>
<comment type="caution">
    <text evidence="6">The sequence shown here is derived from an EMBL/GenBank/DDBJ whole genome shotgun (WGS) entry which is preliminary data.</text>
</comment>
<evidence type="ECO:0000313" key="6">
    <source>
        <dbReference type="EMBL" id="RIE04051.1"/>
    </source>
</evidence>
<comment type="similarity">
    <text evidence="1">Belongs to the LysR transcriptional regulatory family.</text>
</comment>
<dbReference type="PROSITE" id="PS50931">
    <property type="entry name" value="HTH_LYSR"/>
    <property type="match status" value="1"/>
</dbReference>
<name>A0A398CXU5_9BACL</name>
<proteinExistence type="inferred from homology"/>
<organism evidence="6 7">
    <name type="scientific">Cohnella faecalis</name>
    <dbReference type="NCBI Taxonomy" id="2315694"/>
    <lineage>
        <taxon>Bacteria</taxon>
        <taxon>Bacillati</taxon>
        <taxon>Bacillota</taxon>
        <taxon>Bacilli</taxon>
        <taxon>Bacillales</taxon>
        <taxon>Paenibacillaceae</taxon>
        <taxon>Cohnella</taxon>
    </lineage>
</organism>
<dbReference type="Gene3D" id="1.10.10.10">
    <property type="entry name" value="Winged helix-like DNA-binding domain superfamily/Winged helix DNA-binding domain"/>
    <property type="match status" value="1"/>
</dbReference>
<dbReference type="PRINTS" id="PR00039">
    <property type="entry name" value="HTHLYSR"/>
</dbReference>
<accession>A0A398CXU5</accession>
<evidence type="ECO:0000259" key="5">
    <source>
        <dbReference type="PROSITE" id="PS50931"/>
    </source>
</evidence>
<reference evidence="6 7" key="1">
    <citation type="submission" date="2018-09" db="EMBL/GenBank/DDBJ databases">
        <title>Cohnella cavernae sp. nov., isolated from a karst cave.</title>
        <authorList>
            <person name="Zhu H."/>
        </authorList>
    </citation>
    <scope>NUCLEOTIDE SEQUENCE [LARGE SCALE GENOMIC DNA]</scope>
    <source>
        <strain evidence="6 7">K2E09-144</strain>
    </source>
</reference>
<dbReference type="Gene3D" id="3.40.190.10">
    <property type="entry name" value="Periplasmic binding protein-like II"/>
    <property type="match status" value="2"/>
</dbReference>
<dbReference type="InterPro" id="IPR036390">
    <property type="entry name" value="WH_DNA-bd_sf"/>
</dbReference>
<sequence length="318" mass="36882">MIIFLNNRTVTIERCFQLKSIEQIETFLVLAECGSFTETAKRLYRSQPAVTNQIQKLEEMVGASLFKRSGKAVQLTKSGEIYLAYARQMNRLMEEASEQIRKSAKQQVLSVYASIYLSNYYFADILDRFNRDNPKQVMEIYSFCYDDLKRALMEKRTDFAFMPYYSEDENIHDQFDYIELFQEQFQLILPSDHPWASRKLLLGRDLQNEKILLPSSSYFQKIVSEQMELSGVNVTFLQMSNFELIRQAVKSHLGLAFLPSSVVADEIRRGELVVRPVSGLHIRRRNGIIIRKNASLSPIETAFCTIAQNHFQSHAQPI</sequence>
<dbReference type="SUPFAM" id="SSF46785">
    <property type="entry name" value="Winged helix' DNA-binding domain"/>
    <property type="match status" value="1"/>
</dbReference>
<dbReference type="InterPro" id="IPR050950">
    <property type="entry name" value="HTH-type_LysR_regulators"/>
</dbReference>
<dbReference type="InterPro" id="IPR005119">
    <property type="entry name" value="LysR_subst-bd"/>
</dbReference>
<dbReference type="Pfam" id="PF00126">
    <property type="entry name" value="HTH_1"/>
    <property type="match status" value="1"/>
</dbReference>
<evidence type="ECO:0000256" key="1">
    <source>
        <dbReference type="ARBA" id="ARBA00009437"/>
    </source>
</evidence>
<keyword evidence="7" id="KW-1185">Reference proteome</keyword>
<dbReference type="Proteomes" id="UP000266340">
    <property type="component" value="Unassembled WGS sequence"/>
</dbReference>
<dbReference type="SUPFAM" id="SSF53850">
    <property type="entry name" value="Periplasmic binding protein-like II"/>
    <property type="match status" value="1"/>
</dbReference>
<dbReference type="GO" id="GO:0003700">
    <property type="term" value="F:DNA-binding transcription factor activity"/>
    <property type="evidence" value="ECO:0007669"/>
    <property type="project" value="InterPro"/>
</dbReference>
<dbReference type="InterPro" id="IPR000847">
    <property type="entry name" value="LysR_HTH_N"/>
</dbReference>
<keyword evidence="4" id="KW-0804">Transcription</keyword>
<protein>
    <submittedName>
        <fullName evidence="6">LysR family transcriptional regulator</fullName>
    </submittedName>
</protein>
<evidence type="ECO:0000256" key="2">
    <source>
        <dbReference type="ARBA" id="ARBA00023015"/>
    </source>
</evidence>
<evidence type="ECO:0000256" key="3">
    <source>
        <dbReference type="ARBA" id="ARBA00023125"/>
    </source>
</evidence>
<keyword evidence="2" id="KW-0805">Transcription regulation</keyword>
<dbReference type="InterPro" id="IPR036388">
    <property type="entry name" value="WH-like_DNA-bd_sf"/>
</dbReference>
<dbReference type="Pfam" id="PF03466">
    <property type="entry name" value="LysR_substrate"/>
    <property type="match status" value="1"/>
</dbReference>
<dbReference type="PANTHER" id="PTHR30419:SF8">
    <property type="entry name" value="NITROGEN ASSIMILATION TRANSCRIPTIONAL ACTIVATOR-RELATED"/>
    <property type="match status" value="1"/>
</dbReference>
<dbReference type="OrthoDB" id="9785745at2"/>
<keyword evidence="3" id="KW-0238">DNA-binding</keyword>
<dbReference type="EMBL" id="QXJM01000029">
    <property type="protein sequence ID" value="RIE04051.1"/>
    <property type="molecule type" value="Genomic_DNA"/>
</dbReference>
<dbReference type="AlphaFoldDB" id="A0A398CXU5"/>
<dbReference type="FunFam" id="1.10.10.10:FF:000001">
    <property type="entry name" value="LysR family transcriptional regulator"/>
    <property type="match status" value="1"/>
</dbReference>